<proteinExistence type="predicted"/>
<evidence type="ECO:0000313" key="2">
    <source>
        <dbReference type="Proteomes" id="UP000590412"/>
    </source>
</evidence>
<dbReference type="AlphaFoldDB" id="A0A8X7NKB1"/>
<evidence type="ECO:0000313" key="1">
    <source>
        <dbReference type="EMBL" id="KAF6052339.1"/>
    </source>
</evidence>
<protein>
    <submittedName>
        <fullName evidence="1">Uncharacterized protein</fullName>
    </submittedName>
</protein>
<accession>A0A8X7NKB1</accession>
<dbReference type="Proteomes" id="UP000590412">
    <property type="component" value="Unassembled WGS sequence"/>
</dbReference>
<reference evidence="1" key="1">
    <citation type="submission" date="2020-03" db="EMBL/GenBank/DDBJ databases">
        <title>FDA dAtabase for Regulatory Grade micrObial Sequences (FDA-ARGOS): Supporting development and validation of Infectious Disease Dx tests.</title>
        <authorList>
            <person name="Campos J."/>
            <person name="Goldberg B."/>
            <person name="Tallon L."/>
            <person name="Sadzewicz L."/>
            <person name="Vavikolanu K."/>
            <person name="Mehta A."/>
            <person name="Aluvathingal J."/>
            <person name="Nadendla S."/>
            <person name="Nandy P."/>
            <person name="Geyer C."/>
            <person name="Yan Y."/>
            <person name="Sichtig H."/>
        </authorList>
    </citation>
    <scope>NUCLEOTIDE SEQUENCE [LARGE SCALE GENOMIC DNA]</scope>
    <source>
        <strain evidence="1">FDAARGOS_652</strain>
    </source>
</reference>
<comment type="caution">
    <text evidence="1">The sequence shown here is derived from an EMBL/GenBank/DDBJ whole genome shotgun (WGS) entry which is preliminary data.</text>
</comment>
<name>A0A8X7NKB1_CANPA</name>
<gene>
    <name evidence="1" type="ORF">FOB60_002595</name>
</gene>
<dbReference type="EMBL" id="JABWAB010000004">
    <property type="protein sequence ID" value="KAF6052339.1"/>
    <property type="molecule type" value="Genomic_DNA"/>
</dbReference>
<sequence length="595" mass="68859">MCVVECLKQDKDVPQLHGEFFNQVRNRFGELEGNVDWDKFNLKFNVKPNVELNLGLECFSLIAMQIKESYTVDDLVIWIDSCSSKSATSSVSLLSDNTPAFVLFDILLRSPRFKESFLVQLDLWTHNINYVMMQSRKDHGILKLMLDNLTYHAVMFEPNSLVVLYQTTLNFVKSPNAGSLTQLNGTFFDDLIWSLAVYSLRYQQIDPTGIANAQELLMSHIKNVGSSLSLRGYLGIAIVLSRISYDKGVQIFDVAQRKFARETSSKKNVLAFYIAKIYLAKSLKEAVDTFKTASNQFDHSSTLWLFFIRKLKYLNVMDEKWAKLLYQQISKSKVKITSDIIYELLHFVGEFDTLEDMFNALSSEKSVAVDNIFRVKYIQLIQHHKSEMGALPSLSWEFHDQAQSSHWNSIDECISHVYTTSPVKSLQLVVTYLSYISDIDATKFFTLYKKEVIDRDHLPNAACLGLLLRTARRSENIIVGENLFAPQLAIREFQRNVQASGRSFGIFPRDGLWKQYILLLAEFDYVSELSKIIKWWIDLDFKPKKSTILLLLNALPEEFALRHIKHHQVAKSRKDWDWPTTREFKKFKWSQNRSN</sequence>
<organism evidence="1 2">
    <name type="scientific">Candida parapsilosis</name>
    <name type="common">Yeast</name>
    <dbReference type="NCBI Taxonomy" id="5480"/>
    <lineage>
        <taxon>Eukaryota</taxon>
        <taxon>Fungi</taxon>
        <taxon>Dikarya</taxon>
        <taxon>Ascomycota</taxon>
        <taxon>Saccharomycotina</taxon>
        <taxon>Pichiomycetes</taxon>
        <taxon>Debaryomycetaceae</taxon>
        <taxon>Candida/Lodderomyces clade</taxon>
        <taxon>Candida</taxon>
    </lineage>
</organism>
<dbReference type="OrthoDB" id="4017072at2759"/>